<evidence type="ECO:0000256" key="2">
    <source>
        <dbReference type="PROSITE-ProRule" id="PRU00335"/>
    </source>
</evidence>
<accession>A0ABT9LTM9</accession>
<dbReference type="EMBL" id="JAURUO010000002">
    <property type="protein sequence ID" value="MDP9727629.1"/>
    <property type="molecule type" value="Genomic_DNA"/>
</dbReference>
<dbReference type="PRINTS" id="PR00455">
    <property type="entry name" value="HTHTETR"/>
</dbReference>
<reference evidence="4 5" key="1">
    <citation type="submission" date="2023-07" db="EMBL/GenBank/DDBJ databases">
        <title>Genomic Encyclopedia of Type Strains, Phase IV (KMG-IV): sequencing the most valuable type-strain genomes for metagenomic binning, comparative biology and taxonomic classification.</title>
        <authorList>
            <person name="Goeker M."/>
        </authorList>
    </citation>
    <scope>NUCLEOTIDE SEQUENCE [LARGE SCALE GENOMIC DNA]</scope>
    <source>
        <strain evidence="4 5">DSM 25924</strain>
    </source>
</reference>
<dbReference type="InterPro" id="IPR001647">
    <property type="entry name" value="HTH_TetR"/>
</dbReference>
<dbReference type="Pfam" id="PF00440">
    <property type="entry name" value="TetR_N"/>
    <property type="match status" value="1"/>
</dbReference>
<proteinExistence type="predicted"/>
<dbReference type="PROSITE" id="PS50977">
    <property type="entry name" value="HTH_TETR_2"/>
    <property type="match status" value="1"/>
</dbReference>
<keyword evidence="5" id="KW-1185">Reference proteome</keyword>
<name>A0ABT9LTM9_9BACL</name>
<dbReference type="PANTHER" id="PTHR43479:SF11">
    <property type="entry name" value="ACREF_ENVCD OPERON REPRESSOR-RELATED"/>
    <property type="match status" value="1"/>
</dbReference>
<feature type="domain" description="HTH tetR-type" evidence="3">
    <location>
        <begin position="8"/>
        <end position="68"/>
    </location>
</feature>
<dbReference type="Proteomes" id="UP001229209">
    <property type="component" value="Unassembled WGS sequence"/>
</dbReference>
<comment type="caution">
    <text evidence="4">The sequence shown here is derived from an EMBL/GenBank/DDBJ whole genome shotgun (WGS) entry which is preliminary data.</text>
</comment>
<protein>
    <submittedName>
        <fullName evidence="4">AcrR family transcriptional regulator</fullName>
    </submittedName>
</protein>
<dbReference type="SUPFAM" id="SSF46689">
    <property type="entry name" value="Homeodomain-like"/>
    <property type="match status" value="1"/>
</dbReference>
<keyword evidence="1 2" id="KW-0238">DNA-binding</keyword>
<dbReference type="PANTHER" id="PTHR43479">
    <property type="entry name" value="ACREF/ENVCD OPERON REPRESSOR-RELATED"/>
    <property type="match status" value="1"/>
</dbReference>
<evidence type="ECO:0000313" key="4">
    <source>
        <dbReference type="EMBL" id="MDP9727629.1"/>
    </source>
</evidence>
<evidence type="ECO:0000256" key="1">
    <source>
        <dbReference type="ARBA" id="ARBA00023125"/>
    </source>
</evidence>
<dbReference type="InterPro" id="IPR009057">
    <property type="entry name" value="Homeodomain-like_sf"/>
</dbReference>
<dbReference type="Gene3D" id="1.10.357.10">
    <property type="entry name" value="Tetracycline Repressor, domain 2"/>
    <property type="match status" value="1"/>
</dbReference>
<evidence type="ECO:0000259" key="3">
    <source>
        <dbReference type="PROSITE" id="PS50977"/>
    </source>
</evidence>
<dbReference type="InterPro" id="IPR050624">
    <property type="entry name" value="HTH-type_Tx_Regulator"/>
</dbReference>
<gene>
    <name evidence="4" type="ORF">J2S04_000556</name>
</gene>
<evidence type="ECO:0000313" key="5">
    <source>
        <dbReference type="Proteomes" id="UP001229209"/>
    </source>
</evidence>
<feature type="DNA-binding region" description="H-T-H motif" evidence="2">
    <location>
        <begin position="31"/>
        <end position="50"/>
    </location>
</feature>
<organism evidence="4 5">
    <name type="scientific">Alicyclobacillus tolerans</name>
    <dbReference type="NCBI Taxonomy" id="90970"/>
    <lineage>
        <taxon>Bacteria</taxon>
        <taxon>Bacillati</taxon>
        <taxon>Bacillota</taxon>
        <taxon>Bacilli</taxon>
        <taxon>Bacillales</taxon>
        <taxon>Alicyclobacillaceae</taxon>
        <taxon>Alicyclobacillus</taxon>
    </lineage>
</organism>
<dbReference type="RefSeq" id="WP_203114547.1">
    <property type="nucleotide sequence ID" value="NZ_JAURUO010000002.1"/>
</dbReference>
<sequence length="202" mass="23510">MRQSMTKEQRHQHILNTAKWLFQEYGYDDITIADVIKESNIARGTFYLHFNSLEDLLTALFDEMVEQTWTRISPILDNLENSFEEATEATVRTVLRMFDHDKAMASVYYSGGGRAFMERKQEAMYGSLGDKLLEALNRRHEGRFQSKEDRWTILMLISLVGDMAYYAAMHIEESDKTTFENRIIRFVMAGLQAHLQSSETLS</sequence>